<dbReference type="AlphaFoldDB" id="H2ZH51"/>
<dbReference type="PROSITE" id="PS50096">
    <property type="entry name" value="IQ"/>
    <property type="match status" value="1"/>
</dbReference>
<dbReference type="PANTHER" id="PTHR16049:SF8">
    <property type="entry name" value="IQ DOMAIN-CONTAINING PROTEIN C"/>
    <property type="match status" value="1"/>
</dbReference>
<evidence type="ECO:0000313" key="2">
    <source>
        <dbReference type="Proteomes" id="UP000007875"/>
    </source>
</evidence>
<reference evidence="1" key="3">
    <citation type="submission" date="2025-09" db="UniProtKB">
        <authorList>
            <consortium name="Ensembl"/>
        </authorList>
    </citation>
    <scope>IDENTIFICATION</scope>
</reference>
<name>H2ZH51_CIOSA</name>
<dbReference type="Ensembl" id="ENSCSAVT00000017099.1">
    <property type="protein sequence ID" value="ENSCSAVP00000016917.1"/>
    <property type="gene ID" value="ENSCSAVG00000009948.1"/>
</dbReference>
<organism evidence="1 2">
    <name type="scientific">Ciona savignyi</name>
    <name type="common">Pacific transparent sea squirt</name>
    <dbReference type="NCBI Taxonomy" id="51511"/>
    <lineage>
        <taxon>Eukaryota</taxon>
        <taxon>Metazoa</taxon>
        <taxon>Chordata</taxon>
        <taxon>Tunicata</taxon>
        <taxon>Ascidiacea</taxon>
        <taxon>Phlebobranchia</taxon>
        <taxon>Cionidae</taxon>
        <taxon>Ciona</taxon>
    </lineage>
</organism>
<dbReference type="InterPro" id="IPR000048">
    <property type="entry name" value="IQ_motif_EF-hand-BS"/>
</dbReference>
<accession>H2ZH51</accession>
<evidence type="ECO:0000313" key="1">
    <source>
        <dbReference type="Ensembl" id="ENSCSAVP00000016917.1"/>
    </source>
</evidence>
<sequence length="166" mass="19382">MDELKAAVKLQSLWRGYNTRKQLAQIYQLYQQVLHEIDGETNRHNALFCPVISKLRSPRNSVLRRPMLRQSDLPDHEQTPHAFVQGRYQSTVIRTCTKESLDPMEINSTREEASNIPSKGILKHQLSGSEINKSLLNKKRDITFELLWTQQAIESRIHYLNLKQNM</sequence>
<proteinExistence type="predicted"/>
<dbReference type="CDD" id="cd23767">
    <property type="entry name" value="IQCD"/>
    <property type="match status" value="1"/>
</dbReference>
<protein>
    <submittedName>
        <fullName evidence="1">Uncharacterized protein</fullName>
    </submittedName>
</protein>
<dbReference type="PANTHER" id="PTHR16049">
    <property type="entry name" value="IQ DOMAIN-CONTAINING PROTEIN C"/>
    <property type="match status" value="1"/>
</dbReference>
<reference evidence="2" key="1">
    <citation type="submission" date="2003-08" db="EMBL/GenBank/DDBJ databases">
        <authorList>
            <person name="Birren B."/>
            <person name="Nusbaum C."/>
            <person name="Abebe A."/>
            <person name="Abouelleil A."/>
            <person name="Adekoya E."/>
            <person name="Ait-zahra M."/>
            <person name="Allen N."/>
            <person name="Allen T."/>
            <person name="An P."/>
            <person name="Anderson M."/>
            <person name="Anderson S."/>
            <person name="Arachchi H."/>
            <person name="Armbruster J."/>
            <person name="Bachantsang P."/>
            <person name="Baldwin J."/>
            <person name="Barry A."/>
            <person name="Bayul T."/>
            <person name="Blitshsteyn B."/>
            <person name="Bloom T."/>
            <person name="Blye J."/>
            <person name="Boguslavskiy L."/>
            <person name="Borowsky M."/>
            <person name="Boukhgalter B."/>
            <person name="Brunache A."/>
            <person name="Butler J."/>
            <person name="Calixte N."/>
            <person name="Calvo S."/>
            <person name="Camarata J."/>
            <person name="Campo K."/>
            <person name="Chang J."/>
            <person name="Cheshatsang Y."/>
            <person name="Citroen M."/>
            <person name="Collymore A."/>
            <person name="Considine T."/>
            <person name="Cook A."/>
            <person name="Cooke P."/>
            <person name="Corum B."/>
            <person name="Cuomo C."/>
            <person name="David R."/>
            <person name="Dawoe T."/>
            <person name="Degray S."/>
            <person name="Dodge S."/>
            <person name="Dooley K."/>
            <person name="Dorje P."/>
            <person name="Dorjee K."/>
            <person name="Dorris L."/>
            <person name="Duffey N."/>
            <person name="Dupes A."/>
            <person name="Elkins T."/>
            <person name="Engels R."/>
            <person name="Erickson J."/>
            <person name="Farina A."/>
            <person name="Faro S."/>
            <person name="Ferreira P."/>
            <person name="Fischer H."/>
            <person name="Fitzgerald M."/>
            <person name="Foley K."/>
            <person name="Gage D."/>
            <person name="Galagan J."/>
            <person name="Gearin G."/>
            <person name="Gnerre S."/>
            <person name="Gnirke A."/>
            <person name="Goyette A."/>
            <person name="Graham J."/>
            <person name="Grandbois E."/>
            <person name="Gyaltsen K."/>
            <person name="Hafez N."/>
            <person name="Hagopian D."/>
            <person name="Hagos B."/>
            <person name="Hall J."/>
            <person name="Hatcher B."/>
            <person name="Heller A."/>
            <person name="Higgins H."/>
            <person name="Honan T."/>
            <person name="Horn A."/>
            <person name="Houde N."/>
            <person name="Hughes L."/>
            <person name="Hulme W."/>
            <person name="Husby E."/>
            <person name="Iliev I."/>
            <person name="Jaffe D."/>
            <person name="Jones C."/>
            <person name="Kamal M."/>
            <person name="Kamat A."/>
            <person name="Kamvysselis M."/>
            <person name="Karlsson E."/>
            <person name="Kells C."/>
            <person name="Kieu A."/>
            <person name="Kisner P."/>
            <person name="Kodira C."/>
            <person name="Kulbokas E."/>
            <person name="Labutti K."/>
            <person name="Lama D."/>
            <person name="Landers T."/>
            <person name="Leger J."/>
            <person name="Levine S."/>
            <person name="Lewis D."/>
            <person name="Lewis T."/>
            <person name="Lindblad-toh K."/>
            <person name="Liu X."/>
            <person name="Lokyitsang T."/>
            <person name="Lokyitsang Y."/>
            <person name="Lucien O."/>
            <person name="Lui A."/>
            <person name="Ma L.J."/>
            <person name="Mabbitt R."/>
            <person name="Macdonald J."/>
            <person name="Maclean C."/>
            <person name="Major J."/>
            <person name="Manning J."/>
            <person name="Marabella R."/>
            <person name="Maru K."/>
            <person name="Matthews C."/>
            <person name="Mauceli E."/>
            <person name="Mccarthy M."/>
            <person name="Mcdonough S."/>
            <person name="Mcghee T."/>
            <person name="Meldrim J."/>
            <person name="Meneus L."/>
            <person name="Mesirov J."/>
            <person name="Mihalev A."/>
            <person name="Mihova T."/>
            <person name="Mikkelsen T."/>
            <person name="Mlenga V."/>
            <person name="Moru K."/>
            <person name="Mozes J."/>
            <person name="Mulrain L."/>
            <person name="Munson G."/>
            <person name="Naylor J."/>
            <person name="Newes C."/>
            <person name="Nguyen C."/>
            <person name="Nguyen N."/>
            <person name="Nguyen T."/>
            <person name="Nicol R."/>
            <person name="Nielsen C."/>
            <person name="Nizzari M."/>
            <person name="Norbu C."/>
            <person name="Norbu N."/>
            <person name="O'donnell P."/>
            <person name="Okoawo O."/>
            <person name="O'leary S."/>
            <person name="Omotosho B."/>
            <person name="O'neill K."/>
            <person name="Osman S."/>
            <person name="Parker S."/>
            <person name="Perrin D."/>
            <person name="Phunkhang P."/>
            <person name="Piqani B."/>
            <person name="Purcell S."/>
            <person name="Rachupka T."/>
            <person name="Ramasamy U."/>
            <person name="Rameau R."/>
            <person name="Ray V."/>
            <person name="Raymond C."/>
            <person name="Retta R."/>
            <person name="Richardson S."/>
            <person name="Rise C."/>
            <person name="Rodriguez J."/>
            <person name="Rogers J."/>
            <person name="Rogov P."/>
            <person name="Rutman M."/>
            <person name="Schupbach R."/>
            <person name="Seaman C."/>
            <person name="Settipalli S."/>
            <person name="Sharpe T."/>
            <person name="Sheridan J."/>
            <person name="Sherpa N."/>
            <person name="Shi J."/>
            <person name="Smirnov S."/>
            <person name="Smith C."/>
            <person name="Sougnez C."/>
            <person name="Spencer B."/>
            <person name="Stalker J."/>
            <person name="Stange-thomann N."/>
            <person name="Stavropoulos S."/>
            <person name="Stetson K."/>
            <person name="Stone C."/>
            <person name="Stone S."/>
            <person name="Stubbs M."/>
            <person name="Talamas J."/>
            <person name="Tchuinga P."/>
            <person name="Tenzing P."/>
            <person name="Tesfaye S."/>
            <person name="Theodore J."/>
            <person name="Thoulutsang Y."/>
            <person name="Topham K."/>
            <person name="Towey S."/>
            <person name="Tsamla T."/>
            <person name="Tsomo N."/>
            <person name="Vallee D."/>
            <person name="Vassiliev H."/>
            <person name="Venkataraman V."/>
            <person name="Vinson J."/>
            <person name="Vo A."/>
            <person name="Wade C."/>
            <person name="Wang S."/>
            <person name="Wangchuk T."/>
            <person name="Wangdi T."/>
            <person name="Whittaker C."/>
            <person name="Wilkinson J."/>
            <person name="Wu Y."/>
            <person name="Wyman D."/>
            <person name="Yadav S."/>
            <person name="Yang S."/>
            <person name="Yang X."/>
            <person name="Yeager S."/>
            <person name="Yee E."/>
            <person name="Young G."/>
            <person name="Zainoun J."/>
            <person name="Zembeck L."/>
            <person name="Zimmer A."/>
            <person name="Zody M."/>
            <person name="Lander E."/>
        </authorList>
    </citation>
    <scope>NUCLEOTIDE SEQUENCE [LARGE SCALE GENOMIC DNA]</scope>
</reference>
<dbReference type="InParanoid" id="H2ZH51"/>
<dbReference type="Proteomes" id="UP000007875">
    <property type="component" value="Unassembled WGS sequence"/>
</dbReference>
<dbReference type="Pfam" id="PF00612">
    <property type="entry name" value="IQ"/>
    <property type="match status" value="1"/>
</dbReference>
<dbReference type="HOGENOM" id="CLU_1602122_0_0_1"/>
<dbReference type="InterPro" id="IPR042506">
    <property type="entry name" value="IQCC"/>
</dbReference>
<keyword evidence="2" id="KW-1185">Reference proteome</keyword>
<dbReference type="Gene3D" id="1.20.5.190">
    <property type="match status" value="1"/>
</dbReference>
<reference evidence="1" key="2">
    <citation type="submission" date="2025-08" db="UniProtKB">
        <authorList>
            <consortium name="Ensembl"/>
        </authorList>
    </citation>
    <scope>IDENTIFICATION</scope>
</reference>
<dbReference type="OMA" id="IESRIHY"/>